<feature type="compositionally biased region" description="Polar residues" evidence="10">
    <location>
        <begin position="646"/>
        <end position="656"/>
    </location>
</feature>
<dbReference type="SMART" id="SM00220">
    <property type="entry name" value="S_TKc"/>
    <property type="match status" value="1"/>
</dbReference>
<evidence type="ECO:0000256" key="3">
    <source>
        <dbReference type="ARBA" id="ARBA00022679"/>
    </source>
</evidence>
<keyword evidence="13" id="KW-1185">Reference proteome</keyword>
<dbReference type="EMBL" id="JALJOQ010000028">
    <property type="protein sequence ID" value="KAK9808034.1"/>
    <property type="molecule type" value="Genomic_DNA"/>
</dbReference>
<dbReference type="InterPro" id="IPR008271">
    <property type="entry name" value="Ser/Thr_kinase_AS"/>
</dbReference>
<evidence type="ECO:0000256" key="10">
    <source>
        <dbReference type="SAM" id="MobiDB-lite"/>
    </source>
</evidence>
<feature type="region of interest" description="Disordered" evidence="10">
    <location>
        <begin position="433"/>
        <end position="570"/>
    </location>
</feature>
<dbReference type="Proteomes" id="UP001465755">
    <property type="component" value="Unassembled WGS sequence"/>
</dbReference>
<evidence type="ECO:0000313" key="12">
    <source>
        <dbReference type="EMBL" id="KAK9808034.1"/>
    </source>
</evidence>
<feature type="compositionally biased region" description="Low complexity" evidence="10">
    <location>
        <begin position="539"/>
        <end position="551"/>
    </location>
</feature>
<evidence type="ECO:0000313" key="13">
    <source>
        <dbReference type="Proteomes" id="UP001465755"/>
    </source>
</evidence>
<accession>A0AAW1PJI6</accession>
<comment type="catalytic activity">
    <reaction evidence="8">
        <text>L-seryl-[protein] + ATP = O-phospho-L-seryl-[protein] + ADP + H(+)</text>
        <dbReference type="Rhea" id="RHEA:17989"/>
        <dbReference type="Rhea" id="RHEA-COMP:9863"/>
        <dbReference type="Rhea" id="RHEA-COMP:11604"/>
        <dbReference type="ChEBI" id="CHEBI:15378"/>
        <dbReference type="ChEBI" id="CHEBI:29999"/>
        <dbReference type="ChEBI" id="CHEBI:30616"/>
        <dbReference type="ChEBI" id="CHEBI:83421"/>
        <dbReference type="ChEBI" id="CHEBI:456216"/>
        <dbReference type="EC" id="2.7.11.25"/>
    </reaction>
</comment>
<evidence type="ECO:0000256" key="2">
    <source>
        <dbReference type="ARBA" id="ARBA00012406"/>
    </source>
</evidence>
<keyword evidence="3" id="KW-0808">Transferase</keyword>
<dbReference type="InterPro" id="IPR011009">
    <property type="entry name" value="Kinase-like_dom_sf"/>
</dbReference>
<feature type="region of interest" description="Disordered" evidence="10">
    <location>
        <begin position="635"/>
        <end position="677"/>
    </location>
</feature>
<feature type="compositionally biased region" description="Low complexity" evidence="10">
    <location>
        <begin position="657"/>
        <end position="670"/>
    </location>
</feature>
<dbReference type="EC" id="2.7.11.25" evidence="2"/>
<keyword evidence="6 9" id="KW-0067">ATP-binding</keyword>
<dbReference type="Gene3D" id="1.10.510.10">
    <property type="entry name" value="Transferase(Phosphotransferase) domain 1"/>
    <property type="match status" value="1"/>
</dbReference>
<gene>
    <name evidence="12" type="ORF">WJX73_007117</name>
</gene>
<evidence type="ECO:0000256" key="8">
    <source>
        <dbReference type="ARBA" id="ARBA00048329"/>
    </source>
</evidence>
<reference evidence="12 13" key="1">
    <citation type="journal article" date="2024" name="Nat. Commun.">
        <title>Phylogenomics reveals the evolutionary origins of lichenization in chlorophyte algae.</title>
        <authorList>
            <person name="Puginier C."/>
            <person name="Libourel C."/>
            <person name="Otte J."/>
            <person name="Skaloud P."/>
            <person name="Haon M."/>
            <person name="Grisel S."/>
            <person name="Petersen M."/>
            <person name="Berrin J.G."/>
            <person name="Delaux P.M."/>
            <person name="Dal Grande F."/>
            <person name="Keller J."/>
        </authorList>
    </citation>
    <scope>NUCLEOTIDE SEQUENCE [LARGE SCALE GENOMIC DNA]</scope>
    <source>
        <strain evidence="12 13">SAG 2036</strain>
    </source>
</reference>
<organism evidence="12 13">
    <name type="scientific">Symbiochloris irregularis</name>
    <dbReference type="NCBI Taxonomy" id="706552"/>
    <lineage>
        <taxon>Eukaryota</taxon>
        <taxon>Viridiplantae</taxon>
        <taxon>Chlorophyta</taxon>
        <taxon>core chlorophytes</taxon>
        <taxon>Trebouxiophyceae</taxon>
        <taxon>Trebouxiales</taxon>
        <taxon>Trebouxiaceae</taxon>
        <taxon>Symbiochloris</taxon>
    </lineage>
</organism>
<feature type="compositionally biased region" description="Polar residues" evidence="10">
    <location>
        <begin position="1"/>
        <end position="10"/>
    </location>
</feature>
<evidence type="ECO:0000256" key="4">
    <source>
        <dbReference type="ARBA" id="ARBA00022741"/>
    </source>
</evidence>
<dbReference type="AlphaFoldDB" id="A0AAW1PJI6"/>
<dbReference type="PROSITE" id="PS00108">
    <property type="entry name" value="PROTEIN_KINASE_ST"/>
    <property type="match status" value="1"/>
</dbReference>
<dbReference type="PANTHER" id="PTHR48016">
    <property type="entry name" value="MAP KINASE KINASE KINASE SSK2-RELATED-RELATED"/>
    <property type="match status" value="1"/>
</dbReference>
<keyword evidence="5" id="KW-0418">Kinase</keyword>
<comment type="similarity">
    <text evidence="1">Belongs to the protein kinase superfamily. STE Ser/Thr protein kinase family. MAP kinase kinase kinase subfamily.</text>
</comment>
<sequence>MGGCLSSHQSRPYRDYSPQKYPSQPWPTPGVLDVREPSRKALSPPSPSKLADNGGSSPRRRTREGENRYATANSPVRGSPTQHRRQDSGSPTGLGLGFLPDGAPVEPAVAVKDWVRGGLLGAGGFGQVYLAFDKERHGLFAVKQVSLSTDAALRKKVNAHVTNLEQEVSVLSQLRHDNIVRYYGTERTADHLNIFLEYVAGGTMANIASGFGGLGEPAIARYTAQLLRGLDYLHSHGVAHRDIKGANILVSQYNEVKLADFGASRKIEDLVTVDSGFKSLKGTPYWMAPEVVKGEGHGRSADIWSLGATVLEMLTGKHPWPATENHFAAFNQIAHAKGGPPIPAGVSHELTDFLGLCFNRDAKQRANARRLLKHPFLSLALSEAGSSPFAPLGTHPLHGKDPAHGMEPLSLLHEHLDASPTIAEEDEWLVSAHTPPTGAEAHPPPDSSHIRPDLLGTAAESSQMRPNPLDPGNALADQRPDAGQGPKLQHTTTYNPMQEPSWNQNYTYNHANDLMDDADSSVGMSQQLAPPVASRPTHAAAQEAAPPSAREAGQEAAYPTSPFADSARTGRADERNVLTYLSQKVRGNHVRASAAFRDLFTDVLPSRTARSQPDGFITTSPLGGGMTKLSMKSQLSQPLDAAPASQALTKRQMSQPLTSALAASAARSRTPNAAEQKQWEAELWADVESQKHNIQRC</sequence>
<dbReference type="InterPro" id="IPR050538">
    <property type="entry name" value="MAP_kinase_kinase_kinase"/>
</dbReference>
<keyword evidence="4 9" id="KW-0547">Nucleotide-binding</keyword>
<evidence type="ECO:0000256" key="9">
    <source>
        <dbReference type="PROSITE-ProRule" id="PRU10141"/>
    </source>
</evidence>
<dbReference type="PANTHER" id="PTHR48016:SF56">
    <property type="entry name" value="MAPKK KINASE"/>
    <property type="match status" value="1"/>
</dbReference>
<evidence type="ECO:0000256" key="6">
    <source>
        <dbReference type="ARBA" id="ARBA00022840"/>
    </source>
</evidence>
<dbReference type="InterPro" id="IPR017441">
    <property type="entry name" value="Protein_kinase_ATP_BS"/>
</dbReference>
<feature type="region of interest" description="Disordered" evidence="10">
    <location>
        <begin position="1"/>
        <end position="96"/>
    </location>
</feature>
<comment type="caution">
    <text evidence="12">The sequence shown here is derived from an EMBL/GenBank/DDBJ whole genome shotgun (WGS) entry which is preliminary data.</text>
</comment>
<evidence type="ECO:0000256" key="7">
    <source>
        <dbReference type="ARBA" id="ARBA00047559"/>
    </source>
</evidence>
<evidence type="ECO:0000256" key="1">
    <source>
        <dbReference type="ARBA" id="ARBA00006529"/>
    </source>
</evidence>
<dbReference type="PROSITE" id="PS50011">
    <property type="entry name" value="PROTEIN_KINASE_DOM"/>
    <property type="match status" value="1"/>
</dbReference>
<dbReference type="PROSITE" id="PS00107">
    <property type="entry name" value="PROTEIN_KINASE_ATP"/>
    <property type="match status" value="1"/>
</dbReference>
<name>A0AAW1PJI6_9CHLO</name>
<dbReference type="CDD" id="cd06606">
    <property type="entry name" value="STKc_MAPKKK"/>
    <property type="match status" value="1"/>
</dbReference>
<protein>
    <recommendedName>
        <fullName evidence="2">mitogen-activated protein kinase kinase kinase</fullName>
        <ecNumber evidence="2">2.7.11.25</ecNumber>
    </recommendedName>
</protein>
<feature type="domain" description="Protein kinase" evidence="11">
    <location>
        <begin position="114"/>
        <end position="377"/>
    </location>
</feature>
<dbReference type="Pfam" id="PF00069">
    <property type="entry name" value="Pkinase"/>
    <property type="match status" value="1"/>
</dbReference>
<proteinExistence type="inferred from homology"/>
<evidence type="ECO:0000259" key="11">
    <source>
        <dbReference type="PROSITE" id="PS50011"/>
    </source>
</evidence>
<feature type="compositionally biased region" description="Polar residues" evidence="10">
    <location>
        <begin position="489"/>
        <end position="510"/>
    </location>
</feature>
<feature type="compositionally biased region" description="Polar residues" evidence="10">
    <location>
        <begin position="70"/>
        <end position="81"/>
    </location>
</feature>
<dbReference type="GO" id="GO:0005524">
    <property type="term" value="F:ATP binding"/>
    <property type="evidence" value="ECO:0007669"/>
    <property type="project" value="UniProtKB-UniRule"/>
</dbReference>
<dbReference type="GO" id="GO:0004709">
    <property type="term" value="F:MAP kinase kinase kinase activity"/>
    <property type="evidence" value="ECO:0007669"/>
    <property type="project" value="UniProtKB-EC"/>
</dbReference>
<comment type="catalytic activity">
    <reaction evidence="7">
        <text>L-threonyl-[protein] + ATP = O-phospho-L-threonyl-[protein] + ADP + H(+)</text>
        <dbReference type="Rhea" id="RHEA:46608"/>
        <dbReference type="Rhea" id="RHEA-COMP:11060"/>
        <dbReference type="Rhea" id="RHEA-COMP:11605"/>
        <dbReference type="ChEBI" id="CHEBI:15378"/>
        <dbReference type="ChEBI" id="CHEBI:30013"/>
        <dbReference type="ChEBI" id="CHEBI:30616"/>
        <dbReference type="ChEBI" id="CHEBI:61977"/>
        <dbReference type="ChEBI" id="CHEBI:456216"/>
        <dbReference type="EC" id="2.7.11.25"/>
    </reaction>
</comment>
<dbReference type="InterPro" id="IPR000719">
    <property type="entry name" value="Prot_kinase_dom"/>
</dbReference>
<evidence type="ECO:0000256" key="5">
    <source>
        <dbReference type="ARBA" id="ARBA00022777"/>
    </source>
</evidence>
<feature type="binding site" evidence="9">
    <location>
        <position position="143"/>
    </location>
    <ligand>
        <name>ATP</name>
        <dbReference type="ChEBI" id="CHEBI:30616"/>
    </ligand>
</feature>
<dbReference type="SUPFAM" id="SSF56112">
    <property type="entry name" value="Protein kinase-like (PK-like)"/>
    <property type="match status" value="1"/>
</dbReference>